<sequence>MKQLESARLQRMLAVGIFIVSVVPLTLFACGSIGYVKTLSVREVEATAQQRVAHGARELSTYLRGKVTLLSTLINLHPIEHLREVETFASLLQMVNDNGRDSDIIALQLLAIDGSLLAHAGSSHEEDSRRDYKEAQWFNQVLMGGVAVSDVFVDQRGASNFIIALSDRRKTCVLRATINPLLLEAMLGRIQTTPNNEAYLLSVNGAHPAAGLKKQGHLNAIEHRMLKNYQQINVVQDKEFLYTSKWFNDSNWKLFLKTHFGTSLDGYYTYRNLAIYVVLVLSACSMLFSMIISRVIVRWIEKRDQQQKLLYSQLVHVEIIANIARIAASVAKDIGGPLQQIQKQADRVVKLHLQEETRYTNRYQNNQDALEKIQIHARCIRTIIDRLARFSQKIDSEYDIQLNWILREFLSFYEKEAEDRNIAINLHFDEQLPTIRTDGTQVQRLILDLIENALDAVGSDGQIDIITYCKSGEVCVQISDSGPGITSERMERLWQPFVVSRGASKGMGLNLSMYSNIVYTLGGKISTKDRPQGGMIVTLSLPVRG</sequence>
<keyword evidence="7" id="KW-0067">ATP-binding</keyword>
<keyword evidence="9" id="KW-0472">Membrane</keyword>
<keyword evidence="9" id="KW-1133">Transmembrane helix</keyword>
<keyword evidence="12" id="KW-1185">Reference proteome</keyword>
<evidence type="ECO:0000256" key="3">
    <source>
        <dbReference type="ARBA" id="ARBA00022553"/>
    </source>
</evidence>
<dbReference type="PROSITE" id="PS50109">
    <property type="entry name" value="HIS_KIN"/>
    <property type="match status" value="1"/>
</dbReference>
<dbReference type="GO" id="GO:0005524">
    <property type="term" value="F:ATP binding"/>
    <property type="evidence" value="ECO:0007669"/>
    <property type="project" value="UniProtKB-KW"/>
</dbReference>
<dbReference type="PRINTS" id="PR00344">
    <property type="entry name" value="BCTRLSENSOR"/>
</dbReference>
<dbReference type="InterPro" id="IPR005467">
    <property type="entry name" value="His_kinase_dom"/>
</dbReference>
<evidence type="ECO:0000256" key="7">
    <source>
        <dbReference type="ARBA" id="ARBA00022840"/>
    </source>
</evidence>
<gene>
    <name evidence="11" type="ordered locus">Despr_0474</name>
</gene>
<dbReference type="KEGG" id="dpr:Despr_0474"/>
<dbReference type="SUPFAM" id="SSF55874">
    <property type="entry name" value="ATPase domain of HSP90 chaperone/DNA topoisomerase II/histidine kinase"/>
    <property type="match status" value="1"/>
</dbReference>
<keyword evidence="8" id="KW-0902">Two-component regulatory system</keyword>
<accession>A0A7U3YJR3</accession>
<dbReference type="PANTHER" id="PTHR43065">
    <property type="entry name" value="SENSOR HISTIDINE KINASE"/>
    <property type="match status" value="1"/>
</dbReference>
<dbReference type="PANTHER" id="PTHR43065:SF10">
    <property type="entry name" value="PEROXIDE STRESS-ACTIVATED HISTIDINE KINASE MAK3"/>
    <property type="match status" value="1"/>
</dbReference>
<dbReference type="RefSeq" id="WP_015723201.1">
    <property type="nucleotide sequence ID" value="NC_014972.1"/>
</dbReference>
<dbReference type="InterPro" id="IPR003594">
    <property type="entry name" value="HATPase_dom"/>
</dbReference>
<evidence type="ECO:0000256" key="6">
    <source>
        <dbReference type="ARBA" id="ARBA00022777"/>
    </source>
</evidence>
<dbReference type="GO" id="GO:0004673">
    <property type="term" value="F:protein histidine kinase activity"/>
    <property type="evidence" value="ECO:0007669"/>
    <property type="project" value="UniProtKB-EC"/>
</dbReference>
<name>A0A7U3YJR3_DESPD</name>
<dbReference type="PROSITE" id="PS51257">
    <property type="entry name" value="PROKAR_LIPOPROTEIN"/>
    <property type="match status" value="1"/>
</dbReference>
<evidence type="ECO:0000256" key="4">
    <source>
        <dbReference type="ARBA" id="ARBA00022679"/>
    </source>
</evidence>
<reference evidence="11 12" key="1">
    <citation type="journal article" date="2011" name="Stand. Genomic Sci.">
        <title>Complete genome sequence of Desulfobulbus propionicus type strain (1pr3).</title>
        <authorList>
            <person name="Pagani I."/>
            <person name="Lapidus A."/>
            <person name="Nolan M."/>
            <person name="Lucas S."/>
            <person name="Hammon N."/>
            <person name="Deshpande S."/>
            <person name="Cheng J.F."/>
            <person name="Chertkov O."/>
            <person name="Davenport K."/>
            <person name="Tapia R."/>
            <person name="Han C."/>
            <person name="Goodwin L."/>
            <person name="Pitluck S."/>
            <person name="Liolios K."/>
            <person name="Mavromatis K."/>
            <person name="Ivanova N."/>
            <person name="Mikhailova N."/>
            <person name="Pati A."/>
            <person name="Chen A."/>
            <person name="Palaniappan K."/>
            <person name="Land M."/>
            <person name="Hauser L."/>
            <person name="Chang Y.J."/>
            <person name="Jeffries C.D."/>
            <person name="Detter J.C."/>
            <person name="Brambilla E."/>
            <person name="Kannan K.P."/>
            <person name="Djao O.D."/>
            <person name="Rohde M."/>
            <person name="Pukall R."/>
            <person name="Spring S."/>
            <person name="Goker M."/>
            <person name="Sikorski J."/>
            <person name="Woyke T."/>
            <person name="Bristow J."/>
            <person name="Eisen J.A."/>
            <person name="Markowitz V."/>
            <person name="Hugenholtz P."/>
            <person name="Kyrpides N.C."/>
            <person name="Klenk H.P."/>
        </authorList>
    </citation>
    <scope>NUCLEOTIDE SEQUENCE [LARGE SCALE GENOMIC DNA]</scope>
    <source>
        <strain evidence="12">ATCC 33891 / DSM 2032 / 1pr3</strain>
    </source>
</reference>
<comment type="catalytic activity">
    <reaction evidence="1">
        <text>ATP + protein L-histidine = ADP + protein N-phospho-L-histidine.</text>
        <dbReference type="EC" id="2.7.13.3"/>
    </reaction>
</comment>
<dbReference type="InterPro" id="IPR004358">
    <property type="entry name" value="Sig_transdc_His_kin-like_C"/>
</dbReference>
<evidence type="ECO:0000256" key="9">
    <source>
        <dbReference type="SAM" id="Phobius"/>
    </source>
</evidence>
<dbReference type="Gene3D" id="1.10.287.130">
    <property type="match status" value="1"/>
</dbReference>
<dbReference type="Proteomes" id="UP000006365">
    <property type="component" value="Chromosome"/>
</dbReference>
<dbReference type="InterPro" id="IPR036890">
    <property type="entry name" value="HATPase_C_sf"/>
</dbReference>
<protein>
    <recommendedName>
        <fullName evidence="2">histidine kinase</fullName>
        <ecNumber evidence="2">2.7.13.3</ecNumber>
    </recommendedName>
</protein>
<organism evidence="11 12">
    <name type="scientific">Desulfobulbus propionicus (strain ATCC 33891 / DSM 2032 / VKM B-1956 / 1pr3)</name>
    <dbReference type="NCBI Taxonomy" id="577650"/>
    <lineage>
        <taxon>Bacteria</taxon>
        <taxon>Pseudomonadati</taxon>
        <taxon>Thermodesulfobacteriota</taxon>
        <taxon>Desulfobulbia</taxon>
        <taxon>Desulfobulbales</taxon>
        <taxon>Desulfobulbaceae</taxon>
        <taxon>Desulfobulbus</taxon>
    </lineage>
</organism>
<keyword evidence="3" id="KW-0597">Phosphoprotein</keyword>
<proteinExistence type="predicted"/>
<dbReference type="AlphaFoldDB" id="A0A7U3YJR3"/>
<dbReference type="Pfam" id="PF02518">
    <property type="entry name" value="HATPase_c"/>
    <property type="match status" value="1"/>
</dbReference>
<evidence type="ECO:0000256" key="5">
    <source>
        <dbReference type="ARBA" id="ARBA00022741"/>
    </source>
</evidence>
<evidence type="ECO:0000313" key="11">
    <source>
        <dbReference type="EMBL" id="ADW16654.1"/>
    </source>
</evidence>
<keyword evidence="4" id="KW-0808">Transferase</keyword>
<feature type="transmembrane region" description="Helical" evidence="9">
    <location>
        <begin position="12"/>
        <end position="36"/>
    </location>
</feature>
<dbReference type="GO" id="GO:0000160">
    <property type="term" value="P:phosphorelay signal transduction system"/>
    <property type="evidence" value="ECO:0007669"/>
    <property type="project" value="UniProtKB-KW"/>
</dbReference>
<keyword evidence="5" id="KW-0547">Nucleotide-binding</keyword>
<evidence type="ECO:0000256" key="2">
    <source>
        <dbReference type="ARBA" id="ARBA00012438"/>
    </source>
</evidence>
<evidence type="ECO:0000256" key="8">
    <source>
        <dbReference type="ARBA" id="ARBA00023012"/>
    </source>
</evidence>
<evidence type="ECO:0000259" key="10">
    <source>
        <dbReference type="PROSITE" id="PS50109"/>
    </source>
</evidence>
<dbReference type="SMART" id="SM00387">
    <property type="entry name" value="HATPase_c"/>
    <property type="match status" value="1"/>
</dbReference>
<feature type="transmembrane region" description="Helical" evidence="9">
    <location>
        <begin position="273"/>
        <end position="297"/>
    </location>
</feature>
<dbReference type="EC" id="2.7.13.3" evidence="2"/>
<dbReference type="CDD" id="cd00075">
    <property type="entry name" value="HATPase"/>
    <property type="match status" value="1"/>
</dbReference>
<dbReference type="EMBL" id="CP002364">
    <property type="protein sequence ID" value="ADW16654.1"/>
    <property type="molecule type" value="Genomic_DNA"/>
</dbReference>
<evidence type="ECO:0000313" key="12">
    <source>
        <dbReference type="Proteomes" id="UP000006365"/>
    </source>
</evidence>
<evidence type="ECO:0000256" key="1">
    <source>
        <dbReference type="ARBA" id="ARBA00000085"/>
    </source>
</evidence>
<keyword evidence="9" id="KW-0812">Transmembrane</keyword>
<feature type="domain" description="Histidine kinase" evidence="10">
    <location>
        <begin position="329"/>
        <end position="545"/>
    </location>
</feature>
<keyword evidence="6 11" id="KW-0418">Kinase</keyword>
<dbReference type="Gene3D" id="3.30.565.10">
    <property type="entry name" value="Histidine kinase-like ATPase, C-terminal domain"/>
    <property type="match status" value="1"/>
</dbReference>